<gene>
    <name evidence="9" type="ORF">BSZ36_04755</name>
</gene>
<dbReference type="InterPro" id="IPR000774">
    <property type="entry name" value="PPIase_FKBP_N"/>
</dbReference>
<comment type="similarity">
    <text evidence="2 6">Belongs to the FKBP-type PPIase family.</text>
</comment>
<dbReference type="InParanoid" id="A0A259TXC3"/>
<dbReference type="GO" id="GO:0006457">
    <property type="term" value="P:protein folding"/>
    <property type="evidence" value="ECO:0007669"/>
    <property type="project" value="InterPro"/>
</dbReference>
<dbReference type="AlphaFoldDB" id="A0A259TXC3"/>
<evidence type="ECO:0000313" key="10">
    <source>
        <dbReference type="Proteomes" id="UP000216446"/>
    </source>
</evidence>
<evidence type="ECO:0000313" key="9">
    <source>
        <dbReference type="EMBL" id="OZC02346.1"/>
    </source>
</evidence>
<dbReference type="PROSITE" id="PS50059">
    <property type="entry name" value="FKBP_PPIASE"/>
    <property type="match status" value="1"/>
</dbReference>
<dbReference type="EC" id="5.2.1.8" evidence="6"/>
<evidence type="ECO:0000256" key="4">
    <source>
        <dbReference type="ARBA" id="ARBA00023235"/>
    </source>
</evidence>
<accession>A0A259TXC3</accession>
<evidence type="ECO:0000256" key="5">
    <source>
        <dbReference type="PROSITE-ProRule" id="PRU00277"/>
    </source>
</evidence>
<reference evidence="9 10" key="1">
    <citation type="submission" date="2016-11" db="EMBL/GenBank/DDBJ databases">
        <title>Study of marine rhodopsin-containing bacteria.</title>
        <authorList>
            <person name="Yoshizawa S."/>
            <person name="Kumagai Y."/>
            <person name="Kogure K."/>
        </authorList>
    </citation>
    <scope>NUCLEOTIDE SEQUENCE [LARGE SCALE GENOMIC DNA]</scope>
    <source>
        <strain evidence="9 10">SG-29</strain>
    </source>
</reference>
<dbReference type="SUPFAM" id="SSF54534">
    <property type="entry name" value="FKBP-like"/>
    <property type="match status" value="1"/>
</dbReference>
<evidence type="ECO:0000259" key="8">
    <source>
        <dbReference type="PROSITE" id="PS50059"/>
    </source>
</evidence>
<dbReference type="InterPro" id="IPR001179">
    <property type="entry name" value="PPIase_FKBP_dom"/>
</dbReference>
<keyword evidence="7" id="KW-0732">Signal</keyword>
<keyword evidence="4 5" id="KW-0413">Isomerase</keyword>
<dbReference type="Pfam" id="PF00254">
    <property type="entry name" value="FKBP_C"/>
    <property type="match status" value="1"/>
</dbReference>
<organism evidence="9 10">
    <name type="scientific">Rubricoccus marinus</name>
    <dbReference type="NCBI Taxonomy" id="716817"/>
    <lineage>
        <taxon>Bacteria</taxon>
        <taxon>Pseudomonadati</taxon>
        <taxon>Rhodothermota</taxon>
        <taxon>Rhodothermia</taxon>
        <taxon>Rhodothermales</taxon>
        <taxon>Rubricoccaceae</taxon>
        <taxon>Rubricoccus</taxon>
    </lineage>
</organism>
<proteinExistence type="inferred from homology"/>
<keyword evidence="10" id="KW-1185">Reference proteome</keyword>
<evidence type="ECO:0000256" key="6">
    <source>
        <dbReference type="RuleBase" id="RU003915"/>
    </source>
</evidence>
<feature type="chain" id="PRO_5012062363" description="Peptidyl-prolyl cis-trans isomerase" evidence="7">
    <location>
        <begin position="24"/>
        <end position="295"/>
    </location>
</feature>
<dbReference type="GO" id="GO:0003755">
    <property type="term" value="F:peptidyl-prolyl cis-trans isomerase activity"/>
    <property type="evidence" value="ECO:0007669"/>
    <property type="project" value="UniProtKB-UniRule"/>
</dbReference>
<evidence type="ECO:0000256" key="3">
    <source>
        <dbReference type="ARBA" id="ARBA00023110"/>
    </source>
</evidence>
<sequence length="295" mass="30911">MPRLFAAALFAAAALCAASGVRAQERLDLSTLDTVGELTYVLGFDAAKNVQQDSASFAYFTYDTFASGFQDGAAGDSSRLAYMYGYEIGSRVGSDTTLSMSPDLFLASFREGLAFPASQLDDAQKRSVMNQVQDMLFMNVLRERAQDEPEAQQKLAQIEAGAREADSLLTAAAQRPGAEVRASGLVVIPGTEGTGPEATMTDRVLVRYTGTLADGTEFDASGEEPAQFALRGVVPGFGEGVSGMKAGGTRTLVIPPSLAYGLQGTNGGPIGPNKALTFEVELVEIVAPTPAPGLE</sequence>
<dbReference type="PANTHER" id="PTHR43811">
    <property type="entry name" value="FKBP-TYPE PEPTIDYL-PROLYL CIS-TRANS ISOMERASE FKPA"/>
    <property type="match status" value="1"/>
</dbReference>
<dbReference type="Pfam" id="PF01346">
    <property type="entry name" value="FKBP_N"/>
    <property type="match status" value="1"/>
</dbReference>
<keyword evidence="3 5" id="KW-0697">Rotamase</keyword>
<dbReference type="OrthoDB" id="9814548at2"/>
<dbReference type="EMBL" id="MQWB01000001">
    <property type="protein sequence ID" value="OZC02346.1"/>
    <property type="molecule type" value="Genomic_DNA"/>
</dbReference>
<name>A0A259TXC3_9BACT</name>
<comment type="catalytic activity">
    <reaction evidence="1 5 6">
        <text>[protein]-peptidylproline (omega=180) = [protein]-peptidylproline (omega=0)</text>
        <dbReference type="Rhea" id="RHEA:16237"/>
        <dbReference type="Rhea" id="RHEA-COMP:10747"/>
        <dbReference type="Rhea" id="RHEA-COMP:10748"/>
        <dbReference type="ChEBI" id="CHEBI:83833"/>
        <dbReference type="ChEBI" id="CHEBI:83834"/>
        <dbReference type="EC" id="5.2.1.8"/>
    </reaction>
</comment>
<feature type="domain" description="PPIase FKBP-type" evidence="8">
    <location>
        <begin position="201"/>
        <end position="286"/>
    </location>
</feature>
<comment type="caution">
    <text evidence="9">The sequence shown here is derived from an EMBL/GenBank/DDBJ whole genome shotgun (WGS) entry which is preliminary data.</text>
</comment>
<protein>
    <recommendedName>
        <fullName evidence="6">Peptidyl-prolyl cis-trans isomerase</fullName>
        <ecNumber evidence="6">5.2.1.8</ecNumber>
    </recommendedName>
</protein>
<evidence type="ECO:0000256" key="7">
    <source>
        <dbReference type="SAM" id="SignalP"/>
    </source>
</evidence>
<dbReference type="InterPro" id="IPR036944">
    <property type="entry name" value="PPIase_FKBP_N_sf"/>
</dbReference>
<dbReference type="InterPro" id="IPR046357">
    <property type="entry name" value="PPIase_dom_sf"/>
</dbReference>
<dbReference type="RefSeq" id="WP_094546502.1">
    <property type="nucleotide sequence ID" value="NZ_MQWB01000001.1"/>
</dbReference>
<evidence type="ECO:0000256" key="2">
    <source>
        <dbReference type="ARBA" id="ARBA00006577"/>
    </source>
</evidence>
<feature type="signal peptide" evidence="7">
    <location>
        <begin position="1"/>
        <end position="23"/>
    </location>
</feature>
<dbReference type="PANTHER" id="PTHR43811:SF19">
    <property type="entry name" value="39 KDA FK506-BINDING NUCLEAR PROTEIN"/>
    <property type="match status" value="1"/>
</dbReference>
<dbReference type="FunCoup" id="A0A259TXC3">
    <property type="interactions" value="228"/>
</dbReference>
<dbReference type="Proteomes" id="UP000216446">
    <property type="component" value="Unassembled WGS sequence"/>
</dbReference>
<dbReference type="Gene3D" id="1.10.287.460">
    <property type="entry name" value="Peptidyl-prolyl cis-trans isomerase, FKBP-type, N-terminal domain"/>
    <property type="match status" value="1"/>
</dbReference>
<dbReference type="Gene3D" id="3.10.50.40">
    <property type="match status" value="1"/>
</dbReference>
<evidence type="ECO:0000256" key="1">
    <source>
        <dbReference type="ARBA" id="ARBA00000971"/>
    </source>
</evidence>